<name>A0A7V2AYY2_RHOMR</name>
<evidence type="ECO:0000256" key="1">
    <source>
        <dbReference type="ARBA" id="ARBA00006525"/>
    </source>
</evidence>
<comment type="caution">
    <text evidence="3">The sequence shown here is derived from an EMBL/GenBank/DDBJ whole genome shotgun (WGS) entry which is preliminary data.</text>
</comment>
<evidence type="ECO:0000313" key="3">
    <source>
        <dbReference type="EMBL" id="HER95203.1"/>
    </source>
</evidence>
<feature type="domain" description="Smf/DprA SLOG" evidence="2">
    <location>
        <begin position="87"/>
        <end position="267"/>
    </location>
</feature>
<reference evidence="3" key="1">
    <citation type="journal article" date="2020" name="mSystems">
        <title>Genome- and Community-Level Interaction Insights into Carbon Utilization and Element Cycling Functions of Hydrothermarchaeota in Hydrothermal Sediment.</title>
        <authorList>
            <person name="Zhou Z."/>
            <person name="Liu Y."/>
            <person name="Xu W."/>
            <person name="Pan J."/>
            <person name="Luo Z.H."/>
            <person name="Li M."/>
        </authorList>
    </citation>
    <scope>NUCLEOTIDE SEQUENCE [LARGE SCALE GENOMIC DNA]</scope>
    <source>
        <strain evidence="3">SpSt-143</strain>
    </source>
</reference>
<accession>A0A7V2AYY2</accession>
<dbReference type="Gene3D" id="3.40.50.450">
    <property type="match status" value="1"/>
</dbReference>
<sequence>MAATTLFALALARLPEADTATAGWLVRHVSRYDALQQHSREKLQEALADRPASARLVAFLYNTSLMEQQLAQARSELANLITRRIRVLTPSDPAWPAGLEALPPEWRPFLLFAYGNLDVLEQPRIALLARPPLSESAYDRAQDLVLHAIDAGCIPVTGATTGFDVALQKLCHNAAPPRAAIMVTNAGLAQLLPPIRPVATATLRAGGLLLSPFLMEQPPSDTRDEQRALVQAALAQAVVFVEPREETPEQRALEWAIQANRPVFGISTRTLPEVHPVRDAVDFEWVVEAARRALMPS</sequence>
<evidence type="ECO:0000259" key="2">
    <source>
        <dbReference type="Pfam" id="PF02481"/>
    </source>
</evidence>
<dbReference type="AlphaFoldDB" id="A0A7V2AYY2"/>
<gene>
    <name evidence="3" type="ORF">ENO59_01585</name>
</gene>
<dbReference type="InterPro" id="IPR057666">
    <property type="entry name" value="DrpA_SLOG"/>
</dbReference>
<dbReference type="Pfam" id="PF02481">
    <property type="entry name" value="DNA_processg_A"/>
    <property type="match status" value="1"/>
</dbReference>
<comment type="similarity">
    <text evidence="1">Belongs to the DprA/Smf family.</text>
</comment>
<dbReference type="InterPro" id="IPR003488">
    <property type="entry name" value="DprA"/>
</dbReference>
<dbReference type="PANTHER" id="PTHR43022">
    <property type="entry name" value="PROTEIN SMF"/>
    <property type="match status" value="1"/>
</dbReference>
<organism evidence="3">
    <name type="scientific">Rhodothermus marinus</name>
    <name type="common">Rhodothermus obamensis</name>
    <dbReference type="NCBI Taxonomy" id="29549"/>
    <lineage>
        <taxon>Bacteria</taxon>
        <taxon>Pseudomonadati</taxon>
        <taxon>Rhodothermota</taxon>
        <taxon>Rhodothermia</taxon>
        <taxon>Rhodothermales</taxon>
        <taxon>Rhodothermaceae</taxon>
        <taxon>Rhodothermus</taxon>
    </lineage>
</organism>
<protein>
    <submittedName>
        <fullName evidence="3">Transporter</fullName>
    </submittedName>
</protein>
<proteinExistence type="inferred from homology"/>
<dbReference type="SUPFAM" id="SSF102405">
    <property type="entry name" value="MCP/YpsA-like"/>
    <property type="match status" value="1"/>
</dbReference>
<dbReference type="GO" id="GO:0009294">
    <property type="term" value="P:DNA-mediated transformation"/>
    <property type="evidence" value="ECO:0007669"/>
    <property type="project" value="InterPro"/>
</dbReference>
<dbReference type="PANTHER" id="PTHR43022:SF1">
    <property type="entry name" value="PROTEIN SMF"/>
    <property type="match status" value="1"/>
</dbReference>
<dbReference type="EMBL" id="DSGB01000002">
    <property type="protein sequence ID" value="HER95203.1"/>
    <property type="molecule type" value="Genomic_DNA"/>
</dbReference>